<dbReference type="Proteomes" id="UP000400981">
    <property type="component" value="Unassembled WGS sequence"/>
</dbReference>
<dbReference type="Pfam" id="PF09655">
    <property type="entry name" value="Nitr_red_assoc"/>
    <property type="match status" value="1"/>
</dbReference>
<dbReference type="AlphaFoldDB" id="A0A5E4RV45"/>
<keyword evidence="2" id="KW-1185">Reference proteome</keyword>
<dbReference type="EMBL" id="CABPSH010000001">
    <property type="protein sequence ID" value="VVD67340.1"/>
    <property type="molecule type" value="Genomic_DNA"/>
</dbReference>
<dbReference type="RefSeq" id="WP_174978071.1">
    <property type="nucleotide sequence ID" value="NZ_CABPSH010000001.1"/>
</dbReference>
<accession>A0A5E4RV45</accession>
<proteinExistence type="predicted"/>
<reference evidence="1 2" key="1">
    <citation type="submission" date="2019-08" db="EMBL/GenBank/DDBJ databases">
        <authorList>
            <person name="Peeters C."/>
        </authorList>
    </citation>
    <scope>NUCLEOTIDE SEQUENCE [LARGE SCALE GENOMIC DNA]</scope>
    <source>
        <strain evidence="1 2">LMG 31012</strain>
    </source>
</reference>
<evidence type="ECO:0000313" key="1">
    <source>
        <dbReference type="EMBL" id="VVD67340.1"/>
    </source>
</evidence>
<gene>
    <name evidence="1" type="ORF">PEP31012_00417</name>
</gene>
<protein>
    <submittedName>
        <fullName evidence="1">Uncharacterized protein</fullName>
    </submittedName>
</protein>
<sequence>MHLYQRLPIFVFEIEACENLKFITMAIRFNLDRNGQHLSLADWQRLPQATREALASCRPGDDDFAARLDDAARDHLGQAVARSVDPAPTAWQDTNALPPGLLRQCELADLLPPDVGDWATLTPFRRYVLAKLSRRDTLNHCFVPAMLEFGLARAPADL</sequence>
<dbReference type="InterPro" id="IPR013481">
    <property type="entry name" value="NarM"/>
</dbReference>
<evidence type="ECO:0000313" key="2">
    <source>
        <dbReference type="Proteomes" id="UP000400981"/>
    </source>
</evidence>
<organism evidence="1 2">
    <name type="scientific">Pandoraea eparura</name>
    <dbReference type="NCBI Taxonomy" id="2508291"/>
    <lineage>
        <taxon>Bacteria</taxon>
        <taxon>Pseudomonadati</taxon>
        <taxon>Pseudomonadota</taxon>
        <taxon>Betaproteobacteria</taxon>
        <taxon>Burkholderiales</taxon>
        <taxon>Burkholderiaceae</taxon>
        <taxon>Pandoraea</taxon>
    </lineage>
</organism>
<name>A0A5E4RV45_9BURK</name>